<feature type="non-terminal residue" evidence="9">
    <location>
        <position position="539"/>
    </location>
</feature>
<dbReference type="Proteomes" id="UP000186106">
    <property type="component" value="Unassembled WGS sequence"/>
</dbReference>
<dbReference type="PROSITE" id="PS51737">
    <property type="entry name" value="RECOMBINASE_DNA_BIND"/>
    <property type="match status" value="1"/>
</dbReference>
<dbReference type="Pfam" id="PF00239">
    <property type="entry name" value="Resolvase"/>
    <property type="match status" value="1"/>
</dbReference>
<reference evidence="9 10" key="1">
    <citation type="submission" date="2017-01" db="EMBL/GenBank/DDBJ databases">
        <authorList>
            <person name="Mah S.A."/>
            <person name="Swanson W.J."/>
            <person name="Moy G.W."/>
            <person name="Vacquier V.D."/>
        </authorList>
    </citation>
    <scope>NUCLEOTIDE SEQUENCE [LARGE SCALE GENOMIC DNA]</scope>
    <source>
        <strain evidence="9 10">DSM 16927</strain>
    </source>
</reference>
<dbReference type="GO" id="GO:0003677">
    <property type="term" value="F:DNA binding"/>
    <property type="evidence" value="ECO:0007669"/>
    <property type="project" value="UniProtKB-KW"/>
</dbReference>
<evidence type="ECO:0000256" key="2">
    <source>
        <dbReference type="ARBA" id="ARBA00023125"/>
    </source>
</evidence>
<dbReference type="PANTHER" id="PTHR30461">
    <property type="entry name" value="DNA-INVERTASE FROM LAMBDOID PROPHAGE"/>
    <property type="match status" value="1"/>
</dbReference>
<dbReference type="Pfam" id="PF07508">
    <property type="entry name" value="Recombinase"/>
    <property type="match status" value="1"/>
</dbReference>
<evidence type="ECO:0000256" key="1">
    <source>
        <dbReference type="ARBA" id="ARBA00022908"/>
    </source>
</evidence>
<name>A0A1N7KJH8_9FLAO</name>
<keyword evidence="3" id="KW-0233">DNA recombination</keyword>
<dbReference type="InterPro" id="IPR011109">
    <property type="entry name" value="DNA_bind_recombinase_dom"/>
</dbReference>
<protein>
    <submittedName>
        <fullName evidence="9">Site-specific DNA recombinase</fullName>
    </submittedName>
</protein>
<dbReference type="InterPro" id="IPR006119">
    <property type="entry name" value="Resolv_N"/>
</dbReference>
<organism evidence="9 10">
    <name type="scientific">Chryseobacterium joostei</name>
    <dbReference type="NCBI Taxonomy" id="112234"/>
    <lineage>
        <taxon>Bacteria</taxon>
        <taxon>Pseudomonadati</taxon>
        <taxon>Bacteroidota</taxon>
        <taxon>Flavobacteriia</taxon>
        <taxon>Flavobacteriales</taxon>
        <taxon>Weeksellaceae</taxon>
        <taxon>Chryseobacterium group</taxon>
        <taxon>Chryseobacterium</taxon>
    </lineage>
</organism>
<feature type="coiled-coil region" evidence="6">
    <location>
        <begin position="367"/>
        <end position="415"/>
    </location>
</feature>
<keyword evidence="6" id="KW-0175">Coiled coil</keyword>
<evidence type="ECO:0000256" key="3">
    <source>
        <dbReference type="ARBA" id="ARBA00023172"/>
    </source>
</evidence>
<feature type="domain" description="Recombinase" evidence="8">
    <location>
        <begin position="158"/>
        <end position="269"/>
    </location>
</feature>
<evidence type="ECO:0000313" key="10">
    <source>
        <dbReference type="Proteomes" id="UP000186106"/>
    </source>
</evidence>
<dbReference type="STRING" id="112234.SAMN05421768_1141"/>
<dbReference type="Gene3D" id="3.90.1750.20">
    <property type="entry name" value="Putative Large Serine Recombinase, Chain B, Domain 2"/>
    <property type="match status" value="1"/>
</dbReference>
<dbReference type="AlphaFoldDB" id="A0A1N7KJH8"/>
<dbReference type="EMBL" id="FTNZ01000014">
    <property type="protein sequence ID" value="SIS61666.1"/>
    <property type="molecule type" value="Genomic_DNA"/>
</dbReference>
<evidence type="ECO:0000256" key="6">
    <source>
        <dbReference type="SAM" id="Coils"/>
    </source>
</evidence>
<dbReference type="RefSeq" id="WP_076357617.1">
    <property type="nucleotide sequence ID" value="NZ_FTNZ01000014.1"/>
</dbReference>
<sequence>MKTADLYIRVSTDEQADKGYSQRDQEERLRRHCSQNNFTVGNVIYEDHSAKSFNRPEWKKLLIELKKKGSKTNVILFTKWDRFSRNAGDAYQMISILSKLGVDLQAVEQPLDLSIPENKMMLAIYLAAPEVENDRRALNVFYGMRRAVKEGRVMGKAPFGYANKITENGKKYIAIKEPEATKMKWAFNELAKGIYASNSIRTKINESLRKGVSRTSFHIAIRNPIYCGKVFVPKHKDEEACFVESQHEPLISEELFDKVQEILDGKKRPQRPNTKITVQENFPLRGFLTCPNCGKTLTASASRGRNNRYYYYHCNSICGFRERAEIVNKVFEDGLMTLEMNAPVKKYLKKLLTENYNNFVNDPLKEKKKISDEIDTLNNKLSFARNKFLSEIIDDDEYLEIKRECKERISKLEEELNKSSLPQISNIDKLLEQALETLQNIGKHYQEGEIEIKRAIIGSIFPEKLEFDGKHYRTARINSVAYHIFQINNELDGVKKKRNDQNDHFSLNVVLSGFEPFSFSSEKINFLSPKSFVKISSSW</sequence>
<proteinExistence type="predicted"/>
<dbReference type="GO" id="GO:0000150">
    <property type="term" value="F:DNA strand exchange activity"/>
    <property type="evidence" value="ECO:0007669"/>
    <property type="project" value="InterPro"/>
</dbReference>
<evidence type="ECO:0000256" key="4">
    <source>
        <dbReference type="PIRSR" id="PIRSR606118-50"/>
    </source>
</evidence>
<evidence type="ECO:0000259" key="8">
    <source>
        <dbReference type="PROSITE" id="PS51737"/>
    </source>
</evidence>
<evidence type="ECO:0000256" key="5">
    <source>
        <dbReference type="PROSITE-ProRule" id="PRU10137"/>
    </source>
</evidence>
<dbReference type="PROSITE" id="PS00397">
    <property type="entry name" value="RECOMBINASES_1"/>
    <property type="match status" value="1"/>
</dbReference>
<accession>A0A1N7KJH8</accession>
<dbReference type="Pfam" id="PF13408">
    <property type="entry name" value="Zn_ribbon_recom"/>
    <property type="match status" value="1"/>
</dbReference>
<dbReference type="InterPro" id="IPR006118">
    <property type="entry name" value="Recombinase_CS"/>
</dbReference>
<dbReference type="SUPFAM" id="SSF53041">
    <property type="entry name" value="Resolvase-like"/>
    <property type="match status" value="1"/>
</dbReference>
<gene>
    <name evidence="9" type="ORF">SAMN05421768_1141</name>
</gene>
<keyword evidence="2" id="KW-0238">DNA-binding</keyword>
<feature type="domain" description="Resolvase/invertase-type recombinase catalytic" evidence="7">
    <location>
        <begin position="3"/>
        <end position="151"/>
    </location>
</feature>
<keyword evidence="1" id="KW-0229">DNA integration</keyword>
<dbReference type="InterPro" id="IPR036162">
    <property type="entry name" value="Resolvase-like_N_sf"/>
</dbReference>
<dbReference type="PROSITE" id="PS51736">
    <property type="entry name" value="RECOMBINASES_3"/>
    <property type="match status" value="1"/>
</dbReference>
<dbReference type="GO" id="GO:0015074">
    <property type="term" value="P:DNA integration"/>
    <property type="evidence" value="ECO:0007669"/>
    <property type="project" value="UniProtKB-KW"/>
</dbReference>
<dbReference type="Gene3D" id="3.40.50.1390">
    <property type="entry name" value="Resolvase, N-terminal catalytic domain"/>
    <property type="match status" value="1"/>
</dbReference>
<evidence type="ECO:0000259" key="7">
    <source>
        <dbReference type="PROSITE" id="PS51736"/>
    </source>
</evidence>
<feature type="active site" description="O-(5'-phospho-DNA)-serine intermediate" evidence="4 5">
    <location>
        <position position="11"/>
    </location>
</feature>
<dbReference type="InterPro" id="IPR050639">
    <property type="entry name" value="SSR_resolvase"/>
</dbReference>
<dbReference type="InterPro" id="IPR025827">
    <property type="entry name" value="Zn_ribbon_recom_dom"/>
</dbReference>
<dbReference type="CDD" id="cd00338">
    <property type="entry name" value="Ser_Recombinase"/>
    <property type="match status" value="1"/>
</dbReference>
<dbReference type="InterPro" id="IPR038109">
    <property type="entry name" value="DNA_bind_recomb_sf"/>
</dbReference>
<dbReference type="PANTHER" id="PTHR30461:SF2">
    <property type="entry name" value="SERINE RECOMBINASE PINE-RELATED"/>
    <property type="match status" value="1"/>
</dbReference>
<dbReference type="SMART" id="SM00857">
    <property type="entry name" value="Resolvase"/>
    <property type="match status" value="1"/>
</dbReference>
<evidence type="ECO:0000313" key="9">
    <source>
        <dbReference type="EMBL" id="SIS61666.1"/>
    </source>
</evidence>